<reference evidence="1" key="1">
    <citation type="submission" date="2014-11" db="EMBL/GenBank/DDBJ databases">
        <authorList>
            <person name="Amaro Gonzalez C."/>
        </authorList>
    </citation>
    <scope>NUCLEOTIDE SEQUENCE</scope>
</reference>
<reference evidence="1" key="2">
    <citation type="journal article" date="2015" name="Fish Shellfish Immunol.">
        <title>Early steps in the European eel (Anguilla anguilla)-Vibrio vulnificus interaction in the gills: Role of the RtxA13 toxin.</title>
        <authorList>
            <person name="Callol A."/>
            <person name="Pajuelo D."/>
            <person name="Ebbesson L."/>
            <person name="Teles M."/>
            <person name="MacKenzie S."/>
            <person name="Amaro C."/>
        </authorList>
    </citation>
    <scope>NUCLEOTIDE SEQUENCE</scope>
</reference>
<protein>
    <submittedName>
        <fullName evidence="1">Uncharacterized protein</fullName>
    </submittedName>
</protein>
<dbReference type="EMBL" id="GBXM01067716">
    <property type="protein sequence ID" value="JAH40861.1"/>
    <property type="molecule type" value="Transcribed_RNA"/>
</dbReference>
<name>A0A0E9SHU1_ANGAN</name>
<organism evidence="1">
    <name type="scientific">Anguilla anguilla</name>
    <name type="common">European freshwater eel</name>
    <name type="synonym">Muraena anguilla</name>
    <dbReference type="NCBI Taxonomy" id="7936"/>
    <lineage>
        <taxon>Eukaryota</taxon>
        <taxon>Metazoa</taxon>
        <taxon>Chordata</taxon>
        <taxon>Craniata</taxon>
        <taxon>Vertebrata</taxon>
        <taxon>Euteleostomi</taxon>
        <taxon>Actinopterygii</taxon>
        <taxon>Neopterygii</taxon>
        <taxon>Teleostei</taxon>
        <taxon>Anguilliformes</taxon>
        <taxon>Anguillidae</taxon>
        <taxon>Anguilla</taxon>
    </lineage>
</organism>
<proteinExistence type="predicted"/>
<dbReference type="AlphaFoldDB" id="A0A0E9SHU1"/>
<accession>A0A0E9SHU1</accession>
<evidence type="ECO:0000313" key="1">
    <source>
        <dbReference type="EMBL" id="JAH40861.1"/>
    </source>
</evidence>
<sequence>MLMKPSYICQPNLMNLYKLTILHNC</sequence>